<reference evidence="1 2" key="1">
    <citation type="submission" date="2020-02" db="EMBL/GenBank/DDBJ databases">
        <authorList>
            <person name="Babadi Z.K."/>
            <person name="Risdian C."/>
            <person name="Ebrahimipour G.H."/>
            <person name="Wink J."/>
        </authorList>
    </citation>
    <scope>NUCLEOTIDE SEQUENCE [LARGE SCALE GENOMIC DNA]</scope>
    <source>
        <strain evidence="1 2">ZKHCc1 1396</strain>
    </source>
</reference>
<comment type="caution">
    <text evidence="1">The sequence shown here is derived from an EMBL/GenBank/DDBJ whole genome shotgun (WGS) entry which is preliminary data.</text>
</comment>
<dbReference type="Proteomes" id="UP001516472">
    <property type="component" value="Unassembled WGS sequence"/>
</dbReference>
<dbReference type="InterPro" id="IPR021904">
    <property type="entry name" value="DUF3516"/>
</dbReference>
<evidence type="ECO:0000313" key="2">
    <source>
        <dbReference type="Proteomes" id="UP001516472"/>
    </source>
</evidence>
<name>A0ABR9PUB6_9BACT</name>
<dbReference type="EMBL" id="JAAIYO010000008">
    <property type="protein sequence ID" value="MBE4751513.1"/>
    <property type="molecule type" value="Genomic_DNA"/>
</dbReference>
<organism evidence="1 2">
    <name type="scientific">Corallococcus soli</name>
    <dbReference type="NCBI Taxonomy" id="2710757"/>
    <lineage>
        <taxon>Bacteria</taxon>
        <taxon>Pseudomonadati</taxon>
        <taxon>Myxococcota</taxon>
        <taxon>Myxococcia</taxon>
        <taxon>Myxococcales</taxon>
        <taxon>Cystobacterineae</taxon>
        <taxon>Myxococcaceae</taxon>
        <taxon>Corallococcus</taxon>
    </lineage>
</organism>
<keyword evidence="2" id="KW-1185">Reference proteome</keyword>
<evidence type="ECO:0000313" key="1">
    <source>
        <dbReference type="EMBL" id="MBE4751513.1"/>
    </source>
</evidence>
<dbReference type="Pfam" id="PF12029">
    <property type="entry name" value="DUF3516"/>
    <property type="match status" value="1"/>
</dbReference>
<accession>A0ABR9PUB6</accession>
<protein>
    <submittedName>
        <fullName evidence="1">DUF3516 domain-containing protein</fullName>
    </submittedName>
</protein>
<sequence>MSAQADTRAPLVALLPKPGESSLDDRSTFERLQNGMPEPLESCFEVSHGLLLNPPVRQTLASSE</sequence>
<gene>
    <name evidence="1" type="ORF">G4177_25400</name>
</gene>
<proteinExistence type="predicted"/>